<evidence type="ECO:0000313" key="12">
    <source>
        <dbReference type="Proteomes" id="UP000267049"/>
    </source>
</evidence>
<evidence type="ECO:0000256" key="4">
    <source>
        <dbReference type="ARBA" id="ARBA00022801"/>
    </source>
</evidence>
<dbReference type="CDD" id="cd21112">
    <property type="entry name" value="alphaLP-like"/>
    <property type="match status" value="1"/>
</dbReference>
<dbReference type="Gene3D" id="3.30.300.50">
    <property type="match status" value="2"/>
</dbReference>
<dbReference type="InterPro" id="IPR035070">
    <property type="entry name" value="Streptogrisin_prodomain"/>
</dbReference>
<keyword evidence="6" id="KW-0865">Zymogen</keyword>
<evidence type="ECO:0000256" key="2">
    <source>
        <dbReference type="ARBA" id="ARBA00022670"/>
    </source>
</evidence>
<dbReference type="InterPro" id="IPR001254">
    <property type="entry name" value="Trypsin_dom"/>
</dbReference>
<dbReference type="SUPFAM" id="SSF50494">
    <property type="entry name" value="Trypsin-like serine proteases"/>
    <property type="match status" value="1"/>
</dbReference>
<dbReference type="InterPro" id="IPR043504">
    <property type="entry name" value="Peptidase_S1_PA_chymotrypsin"/>
</dbReference>
<sequence length="635" mass="65678">MHLSGSCARQRAQQWRSKQAHRHVSPRIGRAKAIANRIIAIARGGVLPRIHVVGHGYVIASDGYAPAATHGCGAIPTAIGRHAGRRTGDRCMHDMLEGSKAPPSPKVNIPLEKGVSKRMSEIQGSPRVIALSTLALALVAIVGSGTATAAERTDPAIPAAMRVALQRDLGISPAQVGRYVETERLAIRRQGQANRVLGNRFGGAWLERDATGEFQLIIATTDRAQTARARALGGQVRVVARSLGQLEGVVSKLNRVQAATVSGARGGVDRRIHSWHIDLPTNTVVVTTDPSARDAGIAFVAASGADATAVRFETSRQRPQPVYDIRGGDRYNVPGSWCSIGFSVTQGGNTGFVTAGHCGPAGTAVSGFNGVAIGSFAGSQFPGSDYAVVHSTSPSWTIQPWVNNYAGGNVGVVGGMEAPVGGAVCRSGARTNYRCGTVTAKNVTVNYAAGATYGMVSSSACVGGGDSGGSFLTPGGEAQGVTSGGHLNPNTNENCSIASPVTYHQPLQPILNAYGLVLTTTPSCGRLNPAQGLPTGASVTSCDGRFTFVIQGDGNLVLYKAGVGALWASHVGGSNHHLEMQSDGNLVVYNGAGQAVWHTSTGGKNGAALFVQNDGNVVLYDHKGVALWSTGTYGN</sequence>
<dbReference type="PRINTS" id="PR00861">
    <property type="entry name" value="ALYTICPTASE"/>
</dbReference>
<keyword evidence="3" id="KW-0732">Signal</keyword>
<protein>
    <recommendedName>
        <fullName evidence="10">Bulb-type lectin domain-containing protein</fullName>
    </recommendedName>
</protein>
<dbReference type="InterPro" id="IPR037295">
    <property type="entry name" value="Alpha-lytic_protease_prodomain"/>
</dbReference>
<dbReference type="InterPro" id="IPR009003">
    <property type="entry name" value="Peptidase_S1_PA"/>
</dbReference>
<keyword evidence="7" id="KW-1015">Disulfide bond</keyword>
<dbReference type="OrthoDB" id="1828825at2"/>
<dbReference type="SUPFAM" id="SSF51110">
    <property type="entry name" value="alpha-D-mannose-specific plant lectins"/>
    <property type="match status" value="1"/>
</dbReference>
<keyword evidence="2" id="KW-0645">Protease</keyword>
<feature type="domain" description="Bulb-type lectin" evidence="10">
    <location>
        <begin position="524"/>
        <end position="632"/>
    </location>
</feature>
<keyword evidence="5" id="KW-0720">Serine protease</keyword>
<dbReference type="Pfam" id="PF00089">
    <property type="entry name" value="Trypsin"/>
    <property type="match status" value="1"/>
</dbReference>
<feature type="transmembrane region" description="Helical" evidence="9">
    <location>
        <begin position="128"/>
        <end position="150"/>
    </location>
</feature>
<dbReference type="InterPro" id="IPR001480">
    <property type="entry name" value="Bulb-type_lectin_dom"/>
</dbReference>
<evidence type="ECO:0000256" key="1">
    <source>
        <dbReference type="ARBA" id="ARBA00007664"/>
    </source>
</evidence>
<evidence type="ECO:0000256" key="9">
    <source>
        <dbReference type="SAM" id="Phobius"/>
    </source>
</evidence>
<keyword evidence="9" id="KW-1133">Transmembrane helix</keyword>
<dbReference type="InterPro" id="IPR001316">
    <property type="entry name" value="Pept_S1A_streptogrisin"/>
</dbReference>
<keyword evidence="4" id="KW-0378">Hydrolase</keyword>
<gene>
    <name evidence="11" type="ORF">EER27_05610</name>
</gene>
<proteinExistence type="inferred from homology"/>
<evidence type="ECO:0000313" key="11">
    <source>
        <dbReference type="EMBL" id="RNF85245.1"/>
    </source>
</evidence>
<dbReference type="GO" id="GO:0006508">
    <property type="term" value="P:proteolysis"/>
    <property type="evidence" value="ECO:0007669"/>
    <property type="project" value="UniProtKB-KW"/>
</dbReference>
<feature type="region of interest" description="Disordered" evidence="8">
    <location>
        <begin position="1"/>
        <end position="26"/>
    </location>
</feature>
<accession>A0A3M8SX41</accession>
<dbReference type="GO" id="GO:0005576">
    <property type="term" value="C:extracellular region"/>
    <property type="evidence" value="ECO:0007669"/>
    <property type="project" value="InterPro"/>
</dbReference>
<dbReference type="InterPro" id="IPR004236">
    <property type="entry name" value="Pept_S1_alpha_lytic"/>
</dbReference>
<keyword evidence="9" id="KW-0812">Transmembrane</keyword>
<dbReference type="AlphaFoldDB" id="A0A3M8SX41"/>
<organism evidence="11 12">
    <name type="scientific">Montanilutibacter psychrotolerans</name>
    <dbReference type="NCBI Taxonomy" id="1327343"/>
    <lineage>
        <taxon>Bacteria</taxon>
        <taxon>Pseudomonadati</taxon>
        <taxon>Pseudomonadota</taxon>
        <taxon>Gammaproteobacteria</taxon>
        <taxon>Lysobacterales</taxon>
        <taxon>Lysobacteraceae</taxon>
        <taxon>Montanilutibacter</taxon>
    </lineage>
</organism>
<dbReference type="PROSITE" id="PS50927">
    <property type="entry name" value="BULB_LECTIN"/>
    <property type="match status" value="1"/>
</dbReference>
<evidence type="ECO:0000256" key="6">
    <source>
        <dbReference type="ARBA" id="ARBA00023145"/>
    </source>
</evidence>
<evidence type="ECO:0000256" key="3">
    <source>
        <dbReference type="ARBA" id="ARBA00022729"/>
    </source>
</evidence>
<reference evidence="11 12" key="1">
    <citation type="submission" date="2018-11" db="EMBL/GenBank/DDBJ databases">
        <title>Lysobacter cryohumiis sp. nov., isolated from soil in the Tianshan Mountains, Xinjiang, China.</title>
        <authorList>
            <person name="Luo Y."/>
            <person name="Sheng H."/>
        </authorList>
    </citation>
    <scope>NUCLEOTIDE SEQUENCE [LARGE SCALE GENOMIC DNA]</scope>
    <source>
        <strain evidence="11 12">ZS60</strain>
    </source>
</reference>
<name>A0A3M8SX41_9GAMM</name>
<dbReference type="Proteomes" id="UP000267049">
    <property type="component" value="Unassembled WGS sequence"/>
</dbReference>
<comment type="caution">
    <text evidence="11">The sequence shown here is derived from an EMBL/GenBank/DDBJ whole genome shotgun (WGS) entry which is preliminary data.</text>
</comment>
<evidence type="ECO:0000259" key="10">
    <source>
        <dbReference type="PROSITE" id="PS50927"/>
    </source>
</evidence>
<dbReference type="Gene3D" id="2.40.10.10">
    <property type="entry name" value="Trypsin-like serine proteases"/>
    <property type="match status" value="2"/>
</dbReference>
<keyword evidence="9" id="KW-0472">Membrane</keyword>
<dbReference type="SMART" id="SM00108">
    <property type="entry name" value="B_lectin"/>
    <property type="match status" value="1"/>
</dbReference>
<dbReference type="GO" id="GO:0004252">
    <property type="term" value="F:serine-type endopeptidase activity"/>
    <property type="evidence" value="ECO:0007669"/>
    <property type="project" value="InterPro"/>
</dbReference>
<dbReference type="SUPFAM" id="SSF54806">
    <property type="entry name" value="Alpha-lytic protease prodomain"/>
    <property type="match status" value="2"/>
</dbReference>
<dbReference type="InterPro" id="IPR036426">
    <property type="entry name" value="Bulb-type_lectin_dom_sf"/>
</dbReference>
<dbReference type="EMBL" id="RIBS01000002">
    <property type="protein sequence ID" value="RNF85245.1"/>
    <property type="molecule type" value="Genomic_DNA"/>
</dbReference>
<dbReference type="Gene3D" id="2.90.10.10">
    <property type="entry name" value="Bulb-type lectin domain"/>
    <property type="match status" value="2"/>
</dbReference>
<evidence type="ECO:0000256" key="5">
    <source>
        <dbReference type="ARBA" id="ARBA00022825"/>
    </source>
</evidence>
<keyword evidence="12" id="KW-1185">Reference proteome</keyword>
<comment type="similarity">
    <text evidence="1">Belongs to the peptidase S1 family.</text>
</comment>
<evidence type="ECO:0000256" key="7">
    <source>
        <dbReference type="ARBA" id="ARBA00023157"/>
    </source>
</evidence>
<dbReference type="Pfam" id="PF02983">
    <property type="entry name" value="Pro_Al_protease"/>
    <property type="match status" value="1"/>
</dbReference>
<evidence type="ECO:0000256" key="8">
    <source>
        <dbReference type="SAM" id="MobiDB-lite"/>
    </source>
</evidence>
<dbReference type="CDD" id="cd00028">
    <property type="entry name" value="B_lectin"/>
    <property type="match status" value="1"/>
</dbReference>